<dbReference type="STRING" id="227084.SAMN05421855_101347"/>
<dbReference type="InterPro" id="IPR036390">
    <property type="entry name" value="WH_DNA-bd_sf"/>
</dbReference>
<dbReference type="OrthoDB" id="9808360at2"/>
<dbReference type="GO" id="GO:0005829">
    <property type="term" value="C:cytosol"/>
    <property type="evidence" value="ECO:0007669"/>
    <property type="project" value="TreeGrafter"/>
</dbReference>
<evidence type="ECO:0000313" key="1">
    <source>
        <dbReference type="EMBL" id="SDE38070.1"/>
    </source>
</evidence>
<organism evidence="1 2">
    <name type="scientific">Ulvibacter litoralis</name>
    <dbReference type="NCBI Taxonomy" id="227084"/>
    <lineage>
        <taxon>Bacteria</taxon>
        <taxon>Pseudomonadati</taxon>
        <taxon>Bacteroidota</taxon>
        <taxon>Flavobacteriia</taxon>
        <taxon>Flavobacteriales</taxon>
        <taxon>Flavobacteriaceae</taxon>
        <taxon>Ulvibacter</taxon>
    </lineage>
</organism>
<keyword evidence="2" id="KW-1185">Reference proteome</keyword>
<accession>A0A1G7CH68</accession>
<sequence>MFSKSCEYGIRALIFIAKESKRGKKVSPSVIAEEIGSPVAFTAKILQKLVKEHILLSLKGPHGGFYISDEGLRKTSLTDIVRAIDGDSVYKGCGLGLPKCDEHNPCPLHTKFMRVRADLKKMLDGSTLEELAFELENGHASLKLDAFK</sequence>
<dbReference type="InterPro" id="IPR000944">
    <property type="entry name" value="Tscrpt_reg_Rrf2"/>
</dbReference>
<dbReference type="Proteomes" id="UP000199321">
    <property type="component" value="Unassembled WGS sequence"/>
</dbReference>
<dbReference type="InterPro" id="IPR036388">
    <property type="entry name" value="WH-like_DNA-bd_sf"/>
</dbReference>
<dbReference type="RefSeq" id="WP_093139704.1">
    <property type="nucleotide sequence ID" value="NZ_BMWO01000001.1"/>
</dbReference>
<dbReference type="AlphaFoldDB" id="A0A1G7CH68"/>
<name>A0A1G7CH68_9FLAO</name>
<dbReference type="NCBIfam" id="TIGR00738">
    <property type="entry name" value="rrf2_super"/>
    <property type="match status" value="1"/>
</dbReference>
<dbReference type="Pfam" id="PF02082">
    <property type="entry name" value="Rrf2"/>
    <property type="match status" value="1"/>
</dbReference>
<gene>
    <name evidence="1" type="ORF">SAMN05421855_101347</name>
</gene>
<dbReference type="GO" id="GO:0003700">
    <property type="term" value="F:DNA-binding transcription factor activity"/>
    <property type="evidence" value="ECO:0007669"/>
    <property type="project" value="TreeGrafter"/>
</dbReference>
<dbReference type="PANTHER" id="PTHR33221">
    <property type="entry name" value="WINGED HELIX-TURN-HELIX TRANSCRIPTIONAL REGULATOR, RRF2 FAMILY"/>
    <property type="match status" value="1"/>
</dbReference>
<reference evidence="1 2" key="1">
    <citation type="submission" date="2016-10" db="EMBL/GenBank/DDBJ databases">
        <authorList>
            <person name="de Groot N.N."/>
        </authorList>
    </citation>
    <scope>NUCLEOTIDE SEQUENCE [LARGE SCALE GENOMIC DNA]</scope>
    <source>
        <strain evidence="1 2">DSM 16195</strain>
    </source>
</reference>
<protein>
    <submittedName>
        <fullName evidence="1">Rrf2 family protein</fullName>
    </submittedName>
</protein>
<dbReference type="PANTHER" id="PTHR33221:SF13">
    <property type="entry name" value="TRANSCRIPTIONAL REGULATOR-RELATED"/>
    <property type="match status" value="1"/>
</dbReference>
<proteinExistence type="predicted"/>
<dbReference type="Gene3D" id="1.10.10.10">
    <property type="entry name" value="Winged helix-like DNA-binding domain superfamily/Winged helix DNA-binding domain"/>
    <property type="match status" value="1"/>
</dbReference>
<evidence type="ECO:0000313" key="2">
    <source>
        <dbReference type="Proteomes" id="UP000199321"/>
    </source>
</evidence>
<dbReference type="PROSITE" id="PS51197">
    <property type="entry name" value="HTH_RRF2_2"/>
    <property type="match status" value="1"/>
</dbReference>
<dbReference type="SUPFAM" id="SSF46785">
    <property type="entry name" value="Winged helix' DNA-binding domain"/>
    <property type="match status" value="1"/>
</dbReference>
<dbReference type="EMBL" id="FNBA01000001">
    <property type="protein sequence ID" value="SDE38070.1"/>
    <property type="molecule type" value="Genomic_DNA"/>
</dbReference>